<proteinExistence type="predicted"/>
<dbReference type="EMBL" id="JABFTP020000021">
    <property type="protein sequence ID" value="KAL3268937.1"/>
    <property type="molecule type" value="Genomic_DNA"/>
</dbReference>
<organism evidence="2 3">
    <name type="scientific">Cryptolaemus montrouzieri</name>
    <dbReference type="NCBI Taxonomy" id="559131"/>
    <lineage>
        <taxon>Eukaryota</taxon>
        <taxon>Metazoa</taxon>
        <taxon>Ecdysozoa</taxon>
        <taxon>Arthropoda</taxon>
        <taxon>Hexapoda</taxon>
        <taxon>Insecta</taxon>
        <taxon>Pterygota</taxon>
        <taxon>Neoptera</taxon>
        <taxon>Endopterygota</taxon>
        <taxon>Coleoptera</taxon>
        <taxon>Polyphaga</taxon>
        <taxon>Cucujiformia</taxon>
        <taxon>Coccinelloidea</taxon>
        <taxon>Coccinellidae</taxon>
        <taxon>Scymninae</taxon>
        <taxon>Scymnini</taxon>
        <taxon>Cryptolaemus</taxon>
    </lineage>
</organism>
<sequence>MEIPDENYTTGKSLHLQHIDMENVKHINDLANNIIIPDLQNIQDNKHSWFNTTLVILIIISILATLSYLKIRSFKKQEIRRQSNQKINEPLLGREELCS</sequence>
<keyword evidence="3" id="KW-1185">Reference proteome</keyword>
<keyword evidence="1" id="KW-1133">Transmembrane helix</keyword>
<reference evidence="2 3" key="1">
    <citation type="journal article" date="2021" name="BMC Biol.">
        <title>Horizontally acquired antibacterial genes associated with adaptive radiation of ladybird beetles.</title>
        <authorList>
            <person name="Li H.S."/>
            <person name="Tang X.F."/>
            <person name="Huang Y.H."/>
            <person name="Xu Z.Y."/>
            <person name="Chen M.L."/>
            <person name="Du X.Y."/>
            <person name="Qiu B.Y."/>
            <person name="Chen P.T."/>
            <person name="Zhang W."/>
            <person name="Slipinski A."/>
            <person name="Escalona H.E."/>
            <person name="Waterhouse R.M."/>
            <person name="Zwick A."/>
            <person name="Pang H."/>
        </authorList>
    </citation>
    <scope>NUCLEOTIDE SEQUENCE [LARGE SCALE GENOMIC DNA]</scope>
    <source>
        <strain evidence="2">SYSU2018</strain>
    </source>
</reference>
<evidence type="ECO:0000313" key="2">
    <source>
        <dbReference type="EMBL" id="KAL3268937.1"/>
    </source>
</evidence>
<accession>A0ABD2MRL0</accession>
<keyword evidence="1" id="KW-0472">Membrane</keyword>
<evidence type="ECO:0000313" key="3">
    <source>
        <dbReference type="Proteomes" id="UP001516400"/>
    </source>
</evidence>
<dbReference type="AlphaFoldDB" id="A0ABD2MRL0"/>
<name>A0ABD2MRL0_9CUCU</name>
<feature type="transmembrane region" description="Helical" evidence="1">
    <location>
        <begin position="49"/>
        <end position="71"/>
    </location>
</feature>
<keyword evidence="1" id="KW-0812">Transmembrane</keyword>
<gene>
    <name evidence="2" type="ORF">HHI36_008024</name>
</gene>
<dbReference type="Proteomes" id="UP001516400">
    <property type="component" value="Unassembled WGS sequence"/>
</dbReference>
<protein>
    <submittedName>
        <fullName evidence="2">Uncharacterized protein</fullName>
    </submittedName>
</protein>
<comment type="caution">
    <text evidence="2">The sequence shown here is derived from an EMBL/GenBank/DDBJ whole genome shotgun (WGS) entry which is preliminary data.</text>
</comment>
<evidence type="ECO:0000256" key="1">
    <source>
        <dbReference type="SAM" id="Phobius"/>
    </source>
</evidence>